<sequence>MEIELVGEEGHPEISLSKFQYDLTRWERMPAISDHWLFNDPYQLDNHFEIDYVDGYWISKVKEKSSKKYWGFKQAVGKTMPLVTINDAESIKTGIFQQLLDLPEGSSL</sequence>
<keyword evidence="2" id="KW-1185">Reference proteome</keyword>
<accession>A0A089LAL9</accession>
<dbReference type="EMBL" id="CP009285">
    <property type="protein sequence ID" value="AIQ56198.1"/>
    <property type="molecule type" value="Genomic_DNA"/>
</dbReference>
<evidence type="ECO:0000313" key="1">
    <source>
        <dbReference type="EMBL" id="AIQ56198.1"/>
    </source>
</evidence>
<dbReference type="Proteomes" id="UP000029518">
    <property type="component" value="Chromosome"/>
</dbReference>
<organism evidence="1 2">
    <name type="scientific">Paenibacillus borealis</name>
    <dbReference type="NCBI Taxonomy" id="160799"/>
    <lineage>
        <taxon>Bacteria</taxon>
        <taxon>Bacillati</taxon>
        <taxon>Bacillota</taxon>
        <taxon>Bacilli</taxon>
        <taxon>Bacillales</taxon>
        <taxon>Paenibacillaceae</taxon>
        <taxon>Paenibacillus</taxon>
    </lineage>
</organism>
<proteinExistence type="predicted"/>
<dbReference type="RefSeq" id="WP_042210540.1">
    <property type="nucleotide sequence ID" value="NZ_CP009285.1"/>
</dbReference>
<dbReference type="AlphaFoldDB" id="A0A089LAL9"/>
<protein>
    <submittedName>
        <fullName evidence="1">Uncharacterized protein</fullName>
    </submittedName>
</protein>
<dbReference type="OrthoDB" id="1907638at2"/>
<evidence type="ECO:0000313" key="2">
    <source>
        <dbReference type="Proteomes" id="UP000029518"/>
    </source>
</evidence>
<reference evidence="1" key="1">
    <citation type="submission" date="2014-08" db="EMBL/GenBank/DDBJ databases">
        <title>Comparative genomics of the Paenibacillus odorifer group.</title>
        <authorList>
            <person name="den Bakker H.C."/>
            <person name="Tsai Y.-C.Y.-C."/>
            <person name="Martin N."/>
            <person name="Korlach J."/>
            <person name="Wiedmann M."/>
        </authorList>
    </citation>
    <scope>NUCLEOTIDE SEQUENCE [LARGE SCALE GENOMIC DNA]</scope>
    <source>
        <strain evidence="1">DSM 13188</strain>
    </source>
</reference>
<gene>
    <name evidence="1" type="ORF">PBOR_03935</name>
</gene>
<dbReference type="KEGG" id="pbd:PBOR_03935"/>
<name>A0A089LAL9_PAEBO</name>
<dbReference type="HOGENOM" id="CLU_2194318_0_0_9"/>